<name>A0A8J2LZE0_9BILA</name>
<sequence length="71" mass="7912">MDLVFEDLRLDATHCNCLVIKLGLGHPGFFTSSQVFRGQGGHFNFMVVTPEGRTTLEVNCLAIENMLTIQK</sequence>
<comment type="caution">
    <text evidence="1">The sequence shown here is derived from an EMBL/GenBank/DDBJ whole genome shotgun (WGS) entry which is preliminary data.</text>
</comment>
<gene>
    <name evidence="1" type="ORF">CJOHNSTONI_LOCUS3277</name>
</gene>
<dbReference type="EMBL" id="CAKAEH010001158">
    <property type="protein sequence ID" value="CAG9533012.1"/>
    <property type="molecule type" value="Genomic_DNA"/>
</dbReference>
<accession>A0A8J2LZE0</accession>
<keyword evidence="2" id="KW-1185">Reference proteome</keyword>
<evidence type="ECO:0000313" key="1">
    <source>
        <dbReference type="EMBL" id="CAG9533012.1"/>
    </source>
</evidence>
<evidence type="ECO:0000313" key="2">
    <source>
        <dbReference type="Proteomes" id="UP000746747"/>
    </source>
</evidence>
<proteinExistence type="predicted"/>
<organism evidence="1 2">
    <name type="scientific">Cercopithifilaria johnstoni</name>
    <dbReference type="NCBI Taxonomy" id="2874296"/>
    <lineage>
        <taxon>Eukaryota</taxon>
        <taxon>Metazoa</taxon>
        <taxon>Ecdysozoa</taxon>
        <taxon>Nematoda</taxon>
        <taxon>Chromadorea</taxon>
        <taxon>Rhabditida</taxon>
        <taxon>Spirurina</taxon>
        <taxon>Spiruromorpha</taxon>
        <taxon>Filarioidea</taxon>
        <taxon>Onchocercidae</taxon>
        <taxon>Cercopithifilaria</taxon>
    </lineage>
</organism>
<protein>
    <submittedName>
        <fullName evidence="1">Uncharacterized protein</fullName>
    </submittedName>
</protein>
<reference evidence="1" key="1">
    <citation type="submission" date="2021-09" db="EMBL/GenBank/DDBJ databases">
        <authorList>
            <consortium name="Pathogen Informatics"/>
        </authorList>
    </citation>
    <scope>NUCLEOTIDE SEQUENCE</scope>
</reference>
<dbReference type="Proteomes" id="UP000746747">
    <property type="component" value="Unassembled WGS sequence"/>
</dbReference>
<dbReference type="AlphaFoldDB" id="A0A8J2LZE0"/>